<dbReference type="STRING" id="56646.A0A2L2SUG6"/>
<dbReference type="InterPro" id="IPR011051">
    <property type="entry name" value="RmlC_Cupin_sf"/>
</dbReference>
<proteinExistence type="predicted"/>
<feature type="compositionally biased region" description="Basic and acidic residues" evidence="1">
    <location>
        <begin position="544"/>
        <end position="553"/>
    </location>
</feature>
<feature type="region of interest" description="Disordered" evidence="1">
    <location>
        <begin position="136"/>
        <end position="162"/>
    </location>
</feature>
<organism evidence="2 3">
    <name type="scientific">Fusarium venenatum</name>
    <dbReference type="NCBI Taxonomy" id="56646"/>
    <lineage>
        <taxon>Eukaryota</taxon>
        <taxon>Fungi</taxon>
        <taxon>Dikarya</taxon>
        <taxon>Ascomycota</taxon>
        <taxon>Pezizomycotina</taxon>
        <taxon>Sordariomycetes</taxon>
        <taxon>Hypocreomycetidae</taxon>
        <taxon>Hypocreales</taxon>
        <taxon>Nectriaceae</taxon>
        <taxon>Fusarium</taxon>
    </lineage>
</organism>
<feature type="region of interest" description="Disordered" evidence="1">
    <location>
        <begin position="73"/>
        <end position="117"/>
    </location>
</feature>
<protein>
    <submittedName>
        <fullName evidence="2">Uncharacterized protein</fullName>
    </submittedName>
</protein>
<dbReference type="SUPFAM" id="SSF51182">
    <property type="entry name" value="RmlC-like cupins"/>
    <property type="match status" value="1"/>
</dbReference>
<feature type="compositionally biased region" description="Polar residues" evidence="1">
    <location>
        <begin position="140"/>
        <end position="162"/>
    </location>
</feature>
<keyword evidence="3" id="KW-1185">Reference proteome</keyword>
<dbReference type="AlphaFoldDB" id="A0A2L2SUG6"/>
<sequence>MLDEYGLPIFSPEDVEHLKRLEQNARRIALDRLRDPSPEPARVVSDISDGALTTSATRLSSLLSSNPKIKAAQSEWEKNQCPSRMPSLKPPQPRYRKRESPASDESAGPAAKRQNSDFDIAQARQNAIRSTEVEVARRTAASNNTSSTQMVPQTQTHSRSTHLTGSELLKLYADQGSPAPVLIPVHATPTQTAQNSPGVDDVVVAIIFAEGTRPYTSYNHPEQGVISARGALIPPKYKLHDDPERPFVCPVRDCRRLFKGLPGLGGHFGGGHPATTFNDNGDGTLSKVGKYAKSFFKSASDSTPAIVISRNPLPPNAPPPVDPGLPVAATLHQGRTSRAEQLNKKTTRAQETPVFPPVPLLRASSTSDTDVKPYLHRHLSPYQIKHHREDILFMLVLPRIRDLPEEWKQSHGGKTLDINHYACALAYLTGRAVTGIGKCMASVGRRTARLSTPCIALPAGMPPSAKQAFSSLETCVGCRYWCILQRRSNACDWCPSDQRRHRGSGGSAGSSSSEDVTPAMNTPAMDVDAEEQPEEPTVGTVTESIRETKRPERSPSTQTSMDTMGEQPAAGNQSRSLEMEDWEVAPGRMQDNSSSDNVAFSNSYLTSGQPVTVSQDVSFNVIILKPGNSSHWKIEDDKLRTCSVAAGKLAVTIGEQEQAFNLGPNGMFVVRPGQACRVTNRLYVDAVVHCTTINDFALQ</sequence>
<feature type="region of interest" description="Disordered" evidence="1">
    <location>
        <begin position="496"/>
        <end position="576"/>
    </location>
</feature>
<dbReference type="EMBL" id="LN649232">
    <property type="protein sequence ID" value="CEI42043.1"/>
    <property type="molecule type" value="Genomic_DNA"/>
</dbReference>
<dbReference type="Proteomes" id="UP000245910">
    <property type="component" value="Chromosome IIII"/>
</dbReference>
<evidence type="ECO:0000313" key="2">
    <source>
        <dbReference type="EMBL" id="CEI42043.1"/>
    </source>
</evidence>
<name>A0A2L2SUG6_9HYPO</name>
<dbReference type="InterPro" id="IPR014710">
    <property type="entry name" value="RmlC-like_jellyroll"/>
</dbReference>
<evidence type="ECO:0000313" key="3">
    <source>
        <dbReference type="Proteomes" id="UP000245910"/>
    </source>
</evidence>
<reference evidence="3" key="1">
    <citation type="submission" date="2014-10" db="EMBL/GenBank/DDBJ databases">
        <authorList>
            <person name="King R."/>
        </authorList>
    </citation>
    <scope>NUCLEOTIDE SEQUENCE [LARGE SCALE GENOMIC DNA]</scope>
    <source>
        <strain evidence="3">A3/5</strain>
    </source>
</reference>
<accession>A0A2L2SUG6</accession>
<dbReference type="Gene3D" id="2.60.120.10">
    <property type="entry name" value="Jelly Rolls"/>
    <property type="match status" value="1"/>
</dbReference>
<evidence type="ECO:0000256" key="1">
    <source>
        <dbReference type="SAM" id="MobiDB-lite"/>
    </source>
</evidence>